<dbReference type="OrthoDB" id="6232500at2759"/>
<accession>A0A448WTW9</accession>
<protein>
    <submittedName>
        <fullName evidence="1">Uncharacterized protein</fullName>
    </submittedName>
</protein>
<dbReference type="SUPFAM" id="SSF52540">
    <property type="entry name" value="P-loop containing nucleoside triphosphate hydrolases"/>
    <property type="match status" value="1"/>
</dbReference>
<proteinExistence type="predicted"/>
<comment type="caution">
    <text evidence="1">The sequence shown here is derived from an EMBL/GenBank/DDBJ whole genome shotgun (WGS) entry which is preliminary data.</text>
</comment>
<keyword evidence="2" id="KW-1185">Reference proteome</keyword>
<dbReference type="AlphaFoldDB" id="A0A448WTW9"/>
<dbReference type="InterPro" id="IPR027417">
    <property type="entry name" value="P-loop_NTPase"/>
</dbReference>
<dbReference type="InterPro" id="IPR025662">
    <property type="entry name" value="Sigma_54_int_dom_ATP-bd_1"/>
</dbReference>
<dbReference type="EMBL" id="CAAALY010045159">
    <property type="protein sequence ID" value="VEL20180.1"/>
    <property type="molecule type" value="Genomic_DNA"/>
</dbReference>
<name>A0A448WTW9_9PLAT</name>
<organism evidence="1 2">
    <name type="scientific">Protopolystoma xenopodis</name>
    <dbReference type="NCBI Taxonomy" id="117903"/>
    <lineage>
        <taxon>Eukaryota</taxon>
        <taxon>Metazoa</taxon>
        <taxon>Spiralia</taxon>
        <taxon>Lophotrochozoa</taxon>
        <taxon>Platyhelminthes</taxon>
        <taxon>Monogenea</taxon>
        <taxon>Polyopisthocotylea</taxon>
        <taxon>Polystomatidea</taxon>
        <taxon>Polystomatidae</taxon>
        <taxon>Protopolystoma</taxon>
    </lineage>
</organism>
<dbReference type="Gene3D" id="3.40.50.300">
    <property type="entry name" value="P-loop containing nucleotide triphosphate hydrolases"/>
    <property type="match status" value="1"/>
</dbReference>
<evidence type="ECO:0000313" key="1">
    <source>
        <dbReference type="EMBL" id="VEL20180.1"/>
    </source>
</evidence>
<dbReference type="Proteomes" id="UP000784294">
    <property type="component" value="Unassembled WGS sequence"/>
</dbReference>
<evidence type="ECO:0000313" key="2">
    <source>
        <dbReference type="Proteomes" id="UP000784294"/>
    </source>
</evidence>
<gene>
    <name evidence="1" type="ORF">PXEA_LOCUS13620</name>
</gene>
<sequence length="141" mass="15960">MYQMKSDSLIRHSEGRYDPRFNTTDSMFRYSSSPTQLSANDRFAKSQERNGLTEFMRPKSAAVMQNQMRNTGEAQRKTRSISQKVDLVSGRGGVGEQRYDARYKILLLGDSGVGKTSLLKSLMNDGFDHHMISTIGKNNLQ</sequence>
<dbReference type="Pfam" id="PF08477">
    <property type="entry name" value="Roc"/>
    <property type="match status" value="1"/>
</dbReference>
<reference evidence="1" key="1">
    <citation type="submission" date="2018-11" db="EMBL/GenBank/DDBJ databases">
        <authorList>
            <consortium name="Pathogen Informatics"/>
        </authorList>
    </citation>
    <scope>NUCLEOTIDE SEQUENCE</scope>
</reference>
<dbReference type="PROSITE" id="PS00675">
    <property type="entry name" value="SIGMA54_INTERACT_1"/>
    <property type="match status" value="1"/>
</dbReference>